<evidence type="ECO:0008006" key="3">
    <source>
        <dbReference type="Google" id="ProtNLM"/>
    </source>
</evidence>
<dbReference type="Pfam" id="PF14891">
    <property type="entry name" value="Peptidase_M91"/>
    <property type="match status" value="1"/>
</dbReference>
<organism evidence="1 2">
    <name type="scientific">Candidatus Defluviibacterium haderslevense</name>
    <dbReference type="NCBI Taxonomy" id="2981993"/>
    <lineage>
        <taxon>Bacteria</taxon>
        <taxon>Pseudomonadati</taxon>
        <taxon>Bacteroidota</taxon>
        <taxon>Saprospiria</taxon>
        <taxon>Saprospirales</taxon>
        <taxon>Saprospiraceae</taxon>
        <taxon>Candidatus Defluviibacterium</taxon>
    </lineage>
</organism>
<sequence>MSTGFDSSPSATVTSETAYDEVDRPLTVKDADNTVITMSYDISDGSLHTVTTIPQNASTNIVKESYTDLDKQVVKQKDNGKTTTFDFDAAGQLLSVLDEDGNTTSSEYDLAGRRTQWIHPDAGTNTYTYDNLGQLMTMVTPNLAMNSDEIIYKSDALGRIKSVTYPDYANSTPNINNVKYEYYPATTGGIDNNRGRLMLVQDATGLRKYEYGSQGEIVKDIRTIIAPGQDNKTYVHRFHYDTWNRIDTLIYPNKDTLLYKYDLGGNLNFMKAGVQVYIDSIGYDEFEQKVFCKYGNSTSQTYTYSTTLRRLSNLVSKDNSGTNMYNLSYTLDKIGNVDSIHNSAGIINEMGGSYYHKYTYDNFNRISTAHGSWTGDTGNTLGNKASNYTLAMAYENMHRISTKQQEHIRDASNVGENTYDNLFKYEDVNHPNAVTSIENQTNSEVEEFNYDNNGNVLLHEFDNGDTKNMLWDEANMLKAIKISNAASFQHYIYDANGERTLKGLGNYAIVNLNGQSQTNATLGNYSEYVSGYMVMGPHYMVTNHYYSGTERIACKLVGSVDSSVDNSLELSGSEKAGLPDRQAEDLELVRTEFGFDTLIIEDTDPEEDDCEGNNDCPSVLYFFHPDHIGSSTYLTDEAGNPYQFLLYLPFGESMAEQKAGGYSTKYRFTGKEVDEETGLYYFGARYYDPRISLWYGVDPLAAKYPNASPYIYCLNNPILFVDDDGKEIIIRVTGRGDLGDKQRQIILAKLQLLTNDKLAVGTDGKVRTVGKINANENVKPEGTSLINNLVNGAKQEDGTVKNKTITIVESTVNGTNPVGTKDAKSNAENGIGTNSIVDFNIKNEGDQIVNADGTTGRPSEIGLAHELIHAESMMLGNNKTSQKLPNVIDPDSKKPGKVTREEIKTRIRENIIRKEQNIKARATIVE</sequence>
<dbReference type="InterPro" id="IPR028208">
    <property type="entry name" value="Effector_pro_NleD-like"/>
</dbReference>
<dbReference type="PANTHER" id="PTHR32305:SF15">
    <property type="entry name" value="PROTEIN RHSA-RELATED"/>
    <property type="match status" value="1"/>
</dbReference>
<dbReference type="InterPro" id="IPR006530">
    <property type="entry name" value="YD"/>
</dbReference>
<comment type="caution">
    <text evidence="1">The sequence shown here is derived from an EMBL/GenBank/DDBJ whole genome shotgun (WGS) entry which is preliminary data.</text>
</comment>
<accession>A0A9D7S6I0</accession>
<dbReference type="AlphaFoldDB" id="A0A9D7S6I0"/>
<name>A0A9D7S6I0_9BACT</name>
<dbReference type="InterPro" id="IPR031325">
    <property type="entry name" value="RHS_repeat"/>
</dbReference>
<dbReference type="Pfam" id="PF05593">
    <property type="entry name" value="RHS_repeat"/>
    <property type="match status" value="1"/>
</dbReference>
<protein>
    <recommendedName>
        <fullName evidence="3">RHS repeat-associated core domain-containing protein</fullName>
    </recommendedName>
</protein>
<dbReference type="NCBIfam" id="TIGR03696">
    <property type="entry name" value="Rhs_assc_core"/>
    <property type="match status" value="1"/>
</dbReference>
<reference evidence="1 2" key="1">
    <citation type="submission" date="2020-10" db="EMBL/GenBank/DDBJ databases">
        <title>Connecting structure to function with the recovery of over 1000 high-quality activated sludge metagenome-assembled genomes encoding full-length rRNA genes using long-read sequencing.</title>
        <authorList>
            <person name="Singleton C.M."/>
            <person name="Petriglieri F."/>
            <person name="Kristensen J.M."/>
            <person name="Kirkegaard R.H."/>
            <person name="Michaelsen T.Y."/>
            <person name="Andersen M.H."/>
            <person name="Karst S.M."/>
            <person name="Dueholm M.S."/>
            <person name="Nielsen P.H."/>
            <person name="Albertsen M."/>
        </authorList>
    </citation>
    <scope>NUCLEOTIDE SEQUENCE [LARGE SCALE GENOMIC DNA]</scope>
    <source>
        <strain evidence="1">Ribe_18-Q3-R11-54_BAT3C.373</strain>
    </source>
</reference>
<dbReference type="InterPro" id="IPR022385">
    <property type="entry name" value="Rhs_assc_core"/>
</dbReference>
<dbReference type="PANTHER" id="PTHR32305">
    <property type="match status" value="1"/>
</dbReference>
<dbReference type="NCBIfam" id="TIGR01643">
    <property type="entry name" value="YD_repeat_2x"/>
    <property type="match status" value="1"/>
</dbReference>
<evidence type="ECO:0000313" key="1">
    <source>
        <dbReference type="EMBL" id="MBK9716077.1"/>
    </source>
</evidence>
<proteinExistence type="predicted"/>
<dbReference type="EMBL" id="JADKFW010000004">
    <property type="protein sequence ID" value="MBK9716077.1"/>
    <property type="molecule type" value="Genomic_DNA"/>
</dbReference>
<dbReference type="Gene3D" id="2.180.10.10">
    <property type="entry name" value="RHS repeat-associated core"/>
    <property type="match status" value="1"/>
</dbReference>
<evidence type="ECO:0000313" key="2">
    <source>
        <dbReference type="Proteomes" id="UP000808349"/>
    </source>
</evidence>
<gene>
    <name evidence="1" type="ORF">IPO85_00860</name>
</gene>
<dbReference type="InterPro" id="IPR050708">
    <property type="entry name" value="T6SS_VgrG/RHS"/>
</dbReference>
<dbReference type="Proteomes" id="UP000808349">
    <property type="component" value="Unassembled WGS sequence"/>
</dbReference>